<reference evidence="3 5" key="3">
    <citation type="submission" date="2020-07" db="EMBL/GenBank/DDBJ databases">
        <title>Genome sequence of Lactobacillus reuteri CNEI-KCA3 isolated from the faeces of a reared-broiler chicken, South-East Nigeria, reveals presence of CRISPR arrays.</title>
        <authorList>
            <person name="Anukam K.C."/>
            <person name="Ibezim C.N."/>
            <person name="BeecK W.V."/>
            <person name="Allonsius C."/>
            <person name="Broek M.D."/>
            <person name="Tuyaerts I."/>
            <person name="Attama A."/>
            <person name="Esimone C.O."/>
            <person name="Lebeer S."/>
        </authorList>
    </citation>
    <scope>NUCLEOTIDE SEQUENCE [LARGE SCALE GENOMIC DNA]</scope>
    <source>
        <strain evidence="3 5">CNEI-KCA3</strain>
    </source>
</reference>
<evidence type="ECO:0000313" key="2">
    <source>
        <dbReference type="EMBL" id="CUR41168.1"/>
    </source>
</evidence>
<reference evidence="2" key="1">
    <citation type="submission" date="2015-10" db="EMBL/GenBank/DDBJ databases">
        <authorList>
            <person name="Gilbert D.G."/>
        </authorList>
    </citation>
    <scope>NUCLEOTIDE SEQUENCE [LARGE SCALE GENOMIC DNA]</scope>
    <source>
        <strain evidence="2">20-2</strain>
    </source>
</reference>
<evidence type="ECO:0000313" key="3">
    <source>
        <dbReference type="EMBL" id="QLQ62757.1"/>
    </source>
</evidence>
<dbReference type="AlphaFoldDB" id="A0A0U5JUQ0"/>
<protein>
    <recommendedName>
        <fullName evidence="1">DUF6877 domain-containing protein</fullName>
    </recommendedName>
</protein>
<dbReference type="Proteomes" id="UP000510868">
    <property type="component" value="Chromosome"/>
</dbReference>
<dbReference type="InterPro" id="IPR049242">
    <property type="entry name" value="DUF6877"/>
</dbReference>
<evidence type="ECO:0000313" key="5">
    <source>
        <dbReference type="Proteomes" id="UP000510868"/>
    </source>
</evidence>
<organism evidence="2 4">
    <name type="scientific">Limosilactobacillus reuteri</name>
    <name type="common">Lactobacillus reuteri</name>
    <dbReference type="NCBI Taxonomy" id="1598"/>
    <lineage>
        <taxon>Bacteria</taxon>
        <taxon>Bacillati</taxon>
        <taxon>Bacillota</taxon>
        <taxon>Bacilli</taxon>
        <taxon>Lactobacillales</taxon>
        <taxon>Lactobacillaceae</taxon>
        <taxon>Limosilactobacillus</taxon>
    </lineage>
</organism>
<evidence type="ECO:0000313" key="4">
    <source>
        <dbReference type="Proteomes" id="UP000235484"/>
    </source>
</evidence>
<accession>A0A0U5JUQ0</accession>
<dbReference type="EMBL" id="CP059275">
    <property type="protein sequence ID" value="QLQ62757.1"/>
    <property type="molecule type" value="Genomic_DNA"/>
</dbReference>
<dbReference type="Proteomes" id="UP000235484">
    <property type="component" value="Unassembled WGS sequence"/>
</dbReference>
<evidence type="ECO:0000259" key="1">
    <source>
        <dbReference type="Pfam" id="PF21793"/>
    </source>
</evidence>
<dbReference type="Pfam" id="PF21793">
    <property type="entry name" value="DUF6877"/>
    <property type="match status" value="1"/>
</dbReference>
<dbReference type="OrthoDB" id="2304532at2"/>
<feature type="domain" description="DUF6877" evidence="1">
    <location>
        <begin position="6"/>
        <end position="56"/>
    </location>
</feature>
<name>A0A0U5JUQ0_LIMRT</name>
<reference evidence="4" key="2">
    <citation type="submission" date="2015-10" db="EMBL/GenBank/DDBJ databases">
        <authorList>
            <person name="Crossman L.C."/>
        </authorList>
    </citation>
    <scope>NUCLEOTIDE SEQUENCE [LARGE SCALE GENOMIC DNA]</scope>
    <source>
        <strain evidence="4">20-2</strain>
    </source>
</reference>
<proteinExistence type="predicted"/>
<gene>
    <name evidence="3" type="ORF">HHK02_05550</name>
    <name evidence="2" type="ORF">LRLP16767_LR202_01229</name>
</gene>
<sequence length="67" mass="8070">MKDGTKRLRKLMEEYDFPLEAIDDILYRLGWHFLSGGQPTDDYVWTQVRYFENLVKFGKVARKEKVK</sequence>
<dbReference type="RefSeq" id="WP_063164151.1">
    <property type="nucleotide sequence ID" value="NZ_CP014786.1"/>
</dbReference>
<dbReference type="EMBL" id="LN887603">
    <property type="protein sequence ID" value="CUR41168.1"/>
    <property type="molecule type" value="Genomic_DNA"/>
</dbReference>